<keyword evidence="2" id="KW-1185">Reference proteome</keyword>
<accession>A0ABQ1ZUB8</accession>
<dbReference type="RefSeq" id="WP_229714176.1">
    <property type="nucleotide sequence ID" value="NZ_BMDD01000003.1"/>
</dbReference>
<sequence length="158" mass="18045">MNALKLLDTQGRVTPEDSRTHIRIPFELNTSCSRLNFRFEYAPKVLEDREQAVKLLQDSYEIYILPEQREQANARAERHLPLKNLITLSLDDAQGYRGACHRHDPLQELFVSQHEASPGLMAGEVAAGSWNVTLSLHCIVTDICDYRLQIWTPEEADA</sequence>
<comment type="caution">
    <text evidence="1">The sequence shown here is derived from an EMBL/GenBank/DDBJ whole genome shotgun (WGS) entry which is preliminary data.</text>
</comment>
<dbReference type="Proteomes" id="UP000605427">
    <property type="component" value="Unassembled WGS sequence"/>
</dbReference>
<name>A0ABQ1ZUB8_9BACL</name>
<reference evidence="2" key="1">
    <citation type="journal article" date="2019" name="Int. J. Syst. Evol. Microbiol.">
        <title>The Global Catalogue of Microorganisms (GCM) 10K type strain sequencing project: providing services to taxonomists for standard genome sequencing and annotation.</title>
        <authorList>
            <consortium name="The Broad Institute Genomics Platform"/>
            <consortium name="The Broad Institute Genome Sequencing Center for Infectious Disease"/>
            <person name="Wu L."/>
            <person name="Ma J."/>
        </authorList>
    </citation>
    <scope>NUCLEOTIDE SEQUENCE [LARGE SCALE GENOMIC DNA]</scope>
    <source>
        <strain evidence="2">CCM 8702</strain>
    </source>
</reference>
<evidence type="ECO:0000313" key="2">
    <source>
        <dbReference type="Proteomes" id="UP000605427"/>
    </source>
</evidence>
<organism evidence="1 2">
    <name type="scientific">Saccharibacillus endophyticus</name>
    <dbReference type="NCBI Taxonomy" id="2060666"/>
    <lineage>
        <taxon>Bacteria</taxon>
        <taxon>Bacillati</taxon>
        <taxon>Bacillota</taxon>
        <taxon>Bacilli</taxon>
        <taxon>Bacillales</taxon>
        <taxon>Paenibacillaceae</taxon>
        <taxon>Saccharibacillus</taxon>
    </lineage>
</organism>
<protein>
    <submittedName>
        <fullName evidence="1">Uncharacterized protein</fullName>
    </submittedName>
</protein>
<gene>
    <name evidence="1" type="ORF">GCM10007362_26530</name>
</gene>
<dbReference type="EMBL" id="BMDD01000003">
    <property type="protein sequence ID" value="GGH79557.1"/>
    <property type="molecule type" value="Genomic_DNA"/>
</dbReference>
<proteinExistence type="predicted"/>
<evidence type="ECO:0000313" key="1">
    <source>
        <dbReference type="EMBL" id="GGH79557.1"/>
    </source>
</evidence>